<evidence type="ECO:0000313" key="6">
    <source>
        <dbReference type="Proteomes" id="UP001164929"/>
    </source>
</evidence>
<dbReference type="PANTHER" id="PTHR23155:SF759">
    <property type="entry name" value="AAA+ ATPASE DOMAIN-CONTAINING PROTEIN"/>
    <property type="match status" value="1"/>
</dbReference>
<keyword evidence="1" id="KW-0677">Repeat</keyword>
<comment type="caution">
    <text evidence="5">The sequence shown here is derived from an EMBL/GenBank/DDBJ whole genome shotgun (WGS) entry which is preliminary data.</text>
</comment>
<dbReference type="InterPro" id="IPR036388">
    <property type="entry name" value="WH-like_DNA-bd_sf"/>
</dbReference>
<protein>
    <recommendedName>
        <fullName evidence="4">AAA+ ATPase domain-containing protein</fullName>
    </recommendedName>
</protein>
<proteinExistence type="predicted"/>
<dbReference type="Gene3D" id="1.10.10.10">
    <property type="entry name" value="Winged helix-like DNA-binding domain superfamily/Winged helix DNA-binding domain"/>
    <property type="match status" value="2"/>
</dbReference>
<dbReference type="Pfam" id="PF00931">
    <property type="entry name" value="NB-ARC"/>
    <property type="match status" value="2"/>
</dbReference>
<dbReference type="InterPro" id="IPR044974">
    <property type="entry name" value="Disease_R_plants"/>
</dbReference>
<dbReference type="SUPFAM" id="SSF52058">
    <property type="entry name" value="L domain-like"/>
    <property type="match status" value="2"/>
</dbReference>
<evidence type="ECO:0000256" key="3">
    <source>
        <dbReference type="ARBA" id="ARBA00022821"/>
    </source>
</evidence>
<dbReference type="EMBL" id="JAQIZT010000006">
    <property type="protein sequence ID" value="KAJ6991970.1"/>
    <property type="molecule type" value="Genomic_DNA"/>
</dbReference>
<dbReference type="GO" id="GO:0098542">
    <property type="term" value="P:defense response to other organism"/>
    <property type="evidence" value="ECO:0007669"/>
    <property type="project" value="TreeGrafter"/>
</dbReference>
<dbReference type="SUPFAM" id="SSF52540">
    <property type="entry name" value="P-loop containing nucleoside triphosphate hydrolases"/>
    <property type="match status" value="2"/>
</dbReference>
<dbReference type="Pfam" id="PF23559">
    <property type="entry name" value="WHD_DRP"/>
    <property type="match status" value="2"/>
</dbReference>
<dbReference type="Pfam" id="PF23598">
    <property type="entry name" value="LRR_14"/>
    <property type="match status" value="2"/>
</dbReference>
<dbReference type="InterPro" id="IPR055414">
    <property type="entry name" value="LRR_R13L4/SHOC2-like"/>
</dbReference>
<feature type="domain" description="AAA+ ATPase" evidence="4">
    <location>
        <begin position="1103"/>
        <end position="1242"/>
    </location>
</feature>
<dbReference type="InterPro" id="IPR058922">
    <property type="entry name" value="WHD_DRP"/>
</dbReference>
<reference evidence="5" key="1">
    <citation type="journal article" date="2023" name="Mol. Ecol. Resour.">
        <title>Chromosome-level genome assembly of a triploid poplar Populus alba 'Berolinensis'.</title>
        <authorList>
            <person name="Chen S."/>
            <person name="Yu Y."/>
            <person name="Wang X."/>
            <person name="Wang S."/>
            <person name="Zhang T."/>
            <person name="Zhou Y."/>
            <person name="He R."/>
            <person name="Meng N."/>
            <person name="Wang Y."/>
            <person name="Liu W."/>
            <person name="Liu Z."/>
            <person name="Liu J."/>
            <person name="Guo Q."/>
            <person name="Huang H."/>
            <person name="Sederoff R.R."/>
            <person name="Wang G."/>
            <person name="Qu G."/>
            <person name="Chen S."/>
        </authorList>
    </citation>
    <scope>NUCLEOTIDE SEQUENCE</scope>
    <source>
        <strain evidence="5">SC-2020</strain>
    </source>
</reference>
<dbReference type="InterPro" id="IPR002182">
    <property type="entry name" value="NB-ARC"/>
</dbReference>
<dbReference type="SMART" id="SM00382">
    <property type="entry name" value="AAA"/>
    <property type="match status" value="2"/>
</dbReference>
<sequence>MAVVDAMLQGLTQQVFTALQEHARFALDFKDQFELMKTRLDLTKALLADTENLKEKKKVVKAILIRLRDLIYEADNIMTDCLVRDEYQKEASCTSLTLQKPLFWYQTGKKLKDVNAQLGEMEKSLGEHLKYQDQSDHGDNTSQSMKYTAQDYVPSEIIGLEEDLKRLRGWIGDTKDDLLLVGIVGMGGLGKTTFAQKIFNDQHVAGRYDNMIWVSVSQVSSDMRIMRSMLEQLESRCSVSDEAQMLHKLNELLKGKSCLIVMDDVWNINQGWWIQFFSGLQSAVGESSCIIITTRNEEVLTSMGVDKSRIHRPKLLTANDSWLLFSKSAFSRCRYRKCPDAQFERVGKELLEKCGGLPLAIKAVAALLAPRSNSVSQWNEINENFHELTAGRNFTSVMASLQLSYDELPIHLKQCLLCFSVYPEDSEIQAEQLVHWWVAEGLIQGKGSKTAKELGFRYLSELVTRCLVEAVNRRGYDGRVYCCKMHDMVRELATRIAEEESFGKFDEQGRQEMTANSRWLGFTSEMNPEPLKKSSKLRALLIMSTNDQVVFGRHFGLLGSLRVLDFSLTKLEKISTEELVEWISSLKRLAYLNLSGIVGLKEVPYSFRKLRNLQFLVFAGLNELGKIDQITSLKKLVVLDLGSCFQYLPSGIERLSYLQELSGFKVASNSRSAASCKFCDLEKLVHLRVLRMSIGKDSEITENERDVLLKLKKLKVLAIDAQDCEDNIISTMLNILSPPPSLQELYLRRYHQDTLPTWINPERLSKLQYICIENGEIIDFQTSPLSVDGRDFPWNIEGLCFKVLQKLKLDWKKVEEDMPSLQYAEVSGCLNLRNFPHPLDKLATWRRKRVEKDLDIKEALGGQNEELKREYTTKIRDGSLEIHFFWTGKGSLYNSPAINGPLISASYFSHPWPFRYAFTSTVKYKKMTVVDAMLESLTKQVFTALQEHARFALDFKDQFELMKTRLDLTKALLADTENLKEKKKVVKAILIRLRDLIYEADNIMTDCLVRDEYQKEASCTSLTLNKPLFWYQTGKKLKDVNAQLGEMEKSLGEHLKYQDQSDHGDNTSQSMKYTAQDYVPSEIIGLEEDLKRLRGWIGDTKDDLLLVGIVGMGGLGKTTFAQKIFNDQHVAGRYDNMIWVSVSQVSSDMRIMRSMLEQLESRCSVSDEAQMLHKLNELLKGKSCLIVMDDVWNINQGWWIQFFSGLQSAVGESSCIIITTRNEEVLTSMGVDKSRIHRPKLLTANDSWLLFSKSAFSRCRDRKCPDAQFERVGKELLEKCGGLPLAIKAVAALLAPRSNSVLQWNEINENFHELTAGRNFTSVMASLQLSYDELPIHLKQCLLCFSVYPEDSEIQAEQLVHWWVAEGLIQGKGSKTAKELGFRYLSELVTRCLVEAVNRRGYDGRVYCCRMHDMVRELATRIAEEESFGKFDEQGRQEMTANSRWLGFTSEMNPEPLKKSSKLRALLIMSTNDQVVFGRHFGLLGSLRVLDFSLTKLEKISTEELVEWISSLKRLAYLNLSGIVGLKEVPYSFRKLRNLQFLVFAGLNELGKIDQITSLKKLVVLDLGSCFQYLPSGIERLSYLQELSGFKVASNSRSAASCKFCDLEKLVHLRVLRMSIGKDSEITENERDVLLKLKKLKVLAIDAQDCEDNIISTMLNILSPPPSLQELYLRRYHQETLPTWINPERLSKLQYICIENGEIIDFPTSPLSVDGRDFPWNIEGLCFKVLQNLKLDWKKVEEDMPSLQYAEVSGCLNLRNFPHPLDKLATWRKSED</sequence>
<dbReference type="InterPro" id="IPR027417">
    <property type="entry name" value="P-loop_NTPase"/>
</dbReference>
<keyword evidence="2" id="KW-0547">Nucleotide-binding</keyword>
<dbReference type="InterPro" id="IPR032675">
    <property type="entry name" value="LRR_dom_sf"/>
</dbReference>
<dbReference type="PANTHER" id="PTHR23155">
    <property type="entry name" value="DISEASE RESISTANCE PROTEIN RP"/>
    <property type="match status" value="1"/>
</dbReference>
<evidence type="ECO:0000259" key="4">
    <source>
        <dbReference type="SMART" id="SM00382"/>
    </source>
</evidence>
<dbReference type="InterPro" id="IPR003593">
    <property type="entry name" value="AAA+_ATPase"/>
</dbReference>
<dbReference type="FunFam" id="3.40.50.300:FF:001091">
    <property type="entry name" value="Probable disease resistance protein At1g61300"/>
    <property type="match status" value="2"/>
</dbReference>
<accession>A0AAD6QKG1</accession>
<evidence type="ECO:0000256" key="1">
    <source>
        <dbReference type="ARBA" id="ARBA00022737"/>
    </source>
</evidence>
<organism evidence="5 6">
    <name type="scientific">Populus alba x Populus x berolinensis</name>
    <dbReference type="NCBI Taxonomy" id="444605"/>
    <lineage>
        <taxon>Eukaryota</taxon>
        <taxon>Viridiplantae</taxon>
        <taxon>Streptophyta</taxon>
        <taxon>Embryophyta</taxon>
        <taxon>Tracheophyta</taxon>
        <taxon>Spermatophyta</taxon>
        <taxon>Magnoliopsida</taxon>
        <taxon>eudicotyledons</taxon>
        <taxon>Gunneridae</taxon>
        <taxon>Pentapetalae</taxon>
        <taxon>rosids</taxon>
        <taxon>fabids</taxon>
        <taxon>Malpighiales</taxon>
        <taxon>Salicaceae</taxon>
        <taxon>Saliceae</taxon>
        <taxon>Populus</taxon>
    </lineage>
</organism>
<keyword evidence="3" id="KW-0611">Plant defense</keyword>
<dbReference type="Proteomes" id="UP001164929">
    <property type="component" value="Chromosome 6"/>
</dbReference>
<evidence type="ECO:0000313" key="5">
    <source>
        <dbReference type="EMBL" id="KAJ6991970.1"/>
    </source>
</evidence>
<keyword evidence="6" id="KW-1185">Reference proteome</keyword>
<dbReference type="Gene3D" id="1.20.5.4130">
    <property type="match status" value="2"/>
</dbReference>
<dbReference type="InterPro" id="IPR042197">
    <property type="entry name" value="Apaf_helical"/>
</dbReference>
<dbReference type="Gene3D" id="1.10.8.430">
    <property type="entry name" value="Helical domain of apoptotic protease-activating factors"/>
    <property type="match status" value="2"/>
</dbReference>
<dbReference type="Pfam" id="PF18052">
    <property type="entry name" value="Rx_N"/>
    <property type="match status" value="2"/>
</dbReference>
<dbReference type="FunFam" id="1.10.10.10:FF:000322">
    <property type="entry name" value="Probable disease resistance protein At1g63360"/>
    <property type="match status" value="2"/>
</dbReference>
<dbReference type="Gene3D" id="3.40.50.300">
    <property type="entry name" value="P-loop containing nucleotide triphosphate hydrolases"/>
    <property type="match status" value="2"/>
</dbReference>
<dbReference type="InterPro" id="IPR041118">
    <property type="entry name" value="Rx_N"/>
</dbReference>
<dbReference type="PRINTS" id="PR00364">
    <property type="entry name" value="DISEASERSIST"/>
</dbReference>
<dbReference type="Gene3D" id="3.80.10.10">
    <property type="entry name" value="Ribonuclease Inhibitor"/>
    <property type="match status" value="2"/>
</dbReference>
<dbReference type="GO" id="GO:0043531">
    <property type="term" value="F:ADP binding"/>
    <property type="evidence" value="ECO:0007669"/>
    <property type="project" value="InterPro"/>
</dbReference>
<gene>
    <name evidence="5" type="ORF">NC653_015348</name>
</gene>
<evidence type="ECO:0000256" key="2">
    <source>
        <dbReference type="ARBA" id="ARBA00022741"/>
    </source>
</evidence>
<feature type="domain" description="AAA+ ATPase" evidence="4">
    <location>
        <begin position="177"/>
        <end position="316"/>
    </location>
</feature>
<name>A0AAD6QKG1_9ROSI</name>